<accession>A0A2H0B774</accession>
<dbReference type="Gene3D" id="3.40.50.2000">
    <property type="entry name" value="Glycogen Phosphorylase B"/>
    <property type="match status" value="2"/>
</dbReference>
<name>A0A2H0B774_9BACT</name>
<dbReference type="Proteomes" id="UP000229459">
    <property type="component" value="Unassembled WGS sequence"/>
</dbReference>
<dbReference type="GO" id="GO:0009103">
    <property type="term" value="P:lipopolysaccharide biosynthetic process"/>
    <property type="evidence" value="ECO:0007669"/>
    <property type="project" value="TreeGrafter"/>
</dbReference>
<dbReference type="PANTHER" id="PTHR46401">
    <property type="entry name" value="GLYCOSYLTRANSFERASE WBBK-RELATED"/>
    <property type="match status" value="1"/>
</dbReference>
<feature type="domain" description="Glycosyl transferase family 1" evidence="2">
    <location>
        <begin position="178"/>
        <end position="338"/>
    </location>
</feature>
<reference evidence="3 4" key="1">
    <citation type="submission" date="2017-09" db="EMBL/GenBank/DDBJ databases">
        <title>Depth-based differentiation of microbial function through sediment-hosted aquifers and enrichment of novel symbionts in the deep terrestrial subsurface.</title>
        <authorList>
            <person name="Probst A.J."/>
            <person name="Ladd B."/>
            <person name="Jarett J.K."/>
            <person name="Geller-Mcgrath D.E."/>
            <person name="Sieber C.M."/>
            <person name="Emerson J.B."/>
            <person name="Anantharaman K."/>
            <person name="Thomas B.C."/>
            <person name="Malmstrom R."/>
            <person name="Stieglmeier M."/>
            <person name="Klingl A."/>
            <person name="Woyke T."/>
            <person name="Ryan C.M."/>
            <person name="Banfield J.F."/>
        </authorList>
    </citation>
    <scope>NUCLEOTIDE SEQUENCE [LARGE SCALE GENOMIC DNA]</scope>
    <source>
        <strain evidence="3">CG23_combo_of_CG06-09_8_20_14_all_34_8</strain>
    </source>
</reference>
<organism evidence="3 4">
    <name type="scientific">Candidatus Beckwithbacteria bacterium CG23_combo_of_CG06-09_8_20_14_all_34_8</name>
    <dbReference type="NCBI Taxonomy" id="1974497"/>
    <lineage>
        <taxon>Bacteria</taxon>
        <taxon>Candidatus Beckwithiibacteriota</taxon>
    </lineage>
</organism>
<evidence type="ECO:0000259" key="2">
    <source>
        <dbReference type="Pfam" id="PF00534"/>
    </source>
</evidence>
<dbReference type="InterPro" id="IPR001296">
    <property type="entry name" value="Glyco_trans_1"/>
</dbReference>
<evidence type="ECO:0000256" key="1">
    <source>
        <dbReference type="ARBA" id="ARBA00022679"/>
    </source>
</evidence>
<dbReference type="SUPFAM" id="SSF53756">
    <property type="entry name" value="UDP-Glycosyltransferase/glycogen phosphorylase"/>
    <property type="match status" value="1"/>
</dbReference>
<evidence type="ECO:0000313" key="3">
    <source>
        <dbReference type="EMBL" id="PIP53512.1"/>
    </source>
</evidence>
<dbReference type="EMBL" id="PCSR01000013">
    <property type="protein sequence ID" value="PIP53512.1"/>
    <property type="molecule type" value="Genomic_DNA"/>
</dbReference>
<dbReference type="PANTHER" id="PTHR46401:SF2">
    <property type="entry name" value="GLYCOSYLTRANSFERASE WBBK-RELATED"/>
    <property type="match status" value="1"/>
</dbReference>
<protein>
    <recommendedName>
        <fullName evidence="2">Glycosyl transferase family 1 domain-containing protein</fullName>
    </recommendedName>
</protein>
<keyword evidence="1" id="KW-0808">Transferase</keyword>
<dbReference type="GO" id="GO:0016757">
    <property type="term" value="F:glycosyltransferase activity"/>
    <property type="evidence" value="ECO:0007669"/>
    <property type="project" value="InterPro"/>
</dbReference>
<dbReference type="CDD" id="cd03801">
    <property type="entry name" value="GT4_PimA-like"/>
    <property type="match status" value="1"/>
</dbReference>
<dbReference type="AlphaFoldDB" id="A0A2H0B774"/>
<comment type="caution">
    <text evidence="3">The sequence shown here is derived from an EMBL/GenBank/DDBJ whole genome shotgun (WGS) entry which is preliminary data.</text>
</comment>
<proteinExistence type="predicted"/>
<gene>
    <name evidence="3" type="ORF">COX08_00555</name>
</gene>
<evidence type="ECO:0000313" key="4">
    <source>
        <dbReference type="Proteomes" id="UP000229459"/>
    </source>
</evidence>
<sequence>MKIVVYSNLADGGAKQIMLRIAKELKKNHEIHAISPVKKIRFINFIHYLYYIYFLYPKINASIANKIKIINPELVLLSHDYLTKSPIVLQSLVNTIYICHEEPREFYDDSRYLNSKIKYKLVNLFRLPLKYIDYINVKRALIVLSNSRYSQHKLTNIYKRPIDILPMAIPLHIRPYITERNNYYLTIGSTSKFKGVDFLIQSISMLPSEYRHPLIIVGNVGRDHEHIINLAYKLNVKLIHRNNINNKQINKLYNSSLLLLAAAHNEPFGLSIIEALRCKLPVVAVNEGGYRETIDNFVIKNYSGYITNRSEVDFSNAIIKALKTNHNNSDKVSEYIKNKYNWESTMKKLNNIINTL</sequence>
<dbReference type="Pfam" id="PF00534">
    <property type="entry name" value="Glycos_transf_1"/>
    <property type="match status" value="1"/>
</dbReference>